<feature type="region of interest" description="Disordered" evidence="1">
    <location>
        <begin position="1"/>
        <end position="28"/>
    </location>
</feature>
<evidence type="ECO:0000313" key="3">
    <source>
        <dbReference type="Proteomes" id="UP000499080"/>
    </source>
</evidence>
<organism evidence="2 3">
    <name type="scientific">Araneus ventricosus</name>
    <name type="common">Orbweaver spider</name>
    <name type="synonym">Epeira ventricosa</name>
    <dbReference type="NCBI Taxonomy" id="182803"/>
    <lineage>
        <taxon>Eukaryota</taxon>
        <taxon>Metazoa</taxon>
        <taxon>Ecdysozoa</taxon>
        <taxon>Arthropoda</taxon>
        <taxon>Chelicerata</taxon>
        <taxon>Arachnida</taxon>
        <taxon>Araneae</taxon>
        <taxon>Araneomorphae</taxon>
        <taxon>Entelegynae</taxon>
        <taxon>Araneoidea</taxon>
        <taxon>Araneidae</taxon>
        <taxon>Araneus</taxon>
    </lineage>
</organism>
<protein>
    <submittedName>
        <fullName evidence="2">Uncharacterized protein</fullName>
    </submittedName>
</protein>
<proteinExistence type="predicted"/>
<dbReference type="Proteomes" id="UP000499080">
    <property type="component" value="Unassembled WGS sequence"/>
</dbReference>
<sequence length="85" mass="9479">MGCQRNNRQVLFMSPPPGGTPGLVPSREGGDPFWSEHLGVITCFFLCHEFNTASVNLQTILQAKGNEWNFSRRESLIVPMDGWIG</sequence>
<reference evidence="2 3" key="1">
    <citation type="journal article" date="2019" name="Sci. Rep.">
        <title>Orb-weaving spider Araneus ventricosus genome elucidates the spidroin gene catalogue.</title>
        <authorList>
            <person name="Kono N."/>
            <person name="Nakamura H."/>
            <person name="Ohtoshi R."/>
            <person name="Moran D.A.P."/>
            <person name="Shinohara A."/>
            <person name="Yoshida Y."/>
            <person name="Fujiwara M."/>
            <person name="Mori M."/>
            <person name="Tomita M."/>
            <person name="Arakawa K."/>
        </authorList>
    </citation>
    <scope>NUCLEOTIDE SEQUENCE [LARGE SCALE GENOMIC DNA]</scope>
</reference>
<comment type="caution">
    <text evidence="2">The sequence shown here is derived from an EMBL/GenBank/DDBJ whole genome shotgun (WGS) entry which is preliminary data.</text>
</comment>
<gene>
    <name evidence="2" type="ORF">AVEN_203649_1</name>
</gene>
<keyword evidence="3" id="KW-1185">Reference proteome</keyword>
<dbReference type="EMBL" id="BGPR01003370">
    <property type="protein sequence ID" value="GBM87284.1"/>
    <property type="molecule type" value="Genomic_DNA"/>
</dbReference>
<name>A0A4Y2JBI4_ARAVE</name>
<accession>A0A4Y2JBI4</accession>
<evidence type="ECO:0000313" key="2">
    <source>
        <dbReference type="EMBL" id="GBM87284.1"/>
    </source>
</evidence>
<dbReference type="AlphaFoldDB" id="A0A4Y2JBI4"/>
<evidence type="ECO:0000256" key="1">
    <source>
        <dbReference type="SAM" id="MobiDB-lite"/>
    </source>
</evidence>